<dbReference type="EMBL" id="OX465086">
    <property type="protein sequence ID" value="CAI9263390.1"/>
    <property type="molecule type" value="Genomic_DNA"/>
</dbReference>
<evidence type="ECO:0000313" key="2">
    <source>
        <dbReference type="Proteomes" id="UP001177003"/>
    </source>
</evidence>
<name>A0AA35V2A5_LACSI</name>
<dbReference type="Proteomes" id="UP001177003">
    <property type="component" value="Chromosome 0"/>
</dbReference>
<accession>A0AA35V2A5</accession>
<reference evidence="1" key="1">
    <citation type="submission" date="2023-04" db="EMBL/GenBank/DDBJ databases">
        <authorList>
            <person name="Vijverberg K."/>
            <person name="Xiong W."/>
            <person name="Schranz E."/>
        </authorList>
    </citation>
    <scope>NUCLEOTIDE SEQUENCE</scope>
</reference>
<keyword evidence="2" id="KW-1185">Reference proteome</keyword>
<gene>
    <name evidence="1" type="ORF">LSALG_LOCUS4083</name>
</gene>
<organism evidence="1 2">
    <name type="scientific">Lactuca saligna</name>
    <name type="common">Willowleaf lettuce</name>
    <dbReference type="NCBI Taxonomy" id="75948"/>
    <lineage>
        <taxon>Eukaryota</taxon>
        <taxon>Viridiplantae</taxon>
        <taxon>Streptophyta</taxon>
        <taxon>Embryophyta</taxon>
        <taxon>Tracheophyta</taxon>
        <taxon>Spermatophyta</taxon>
        <taxon>Magnoliopsida</taxon>
        <taxon>eudicotyledons</taxon>
        <taxon>Gunneridae</taxon>
        <taxon>Pentapetalae</taxon>
        <taxon>asterids</taxon>
        <taxon>campanulids</taxon>
        <taxon>Asterales</taxon>
        <taxon>Asteraceae</taxon>
        <taxon>Cichorioideae</taxon>
        <taxon>Cichorieae</taxon>
        <taxon>Lactucinae</taxon>
        <taxon>Lactuca</taxon>
    </lineage>
</organism>
<protein>
    <submittedName>
        <fullName evidence="1">Uncharacterized protein</fullName>
    </submittedName>
</protein>
<proteinExistence type="predicted"/>
<dbReference type="AlphaFoldDB" id="A0AA35V2A5"/>
<sequence>MTRSYETPSFQEQTRQSLLHAIKPNQNLVIDLDPCKYDSYLLPIVECLKYSALITALTKTKSVPMSLRRLTLLHVISRKNRESLLKFTLEPPPSPNLAFAQSYGLLKQMT</sequence>
<evidence type="ECO:0000313" key="1">
    <source>
        <dbReference type="EMBL" id="CAI9263390.1"/>
    </source>
</evidence>